<feature type="domain" description="DUF6671" evidence="1">
    <location>
        <begin position="71"/>
        <end position="286"/>
    </location>
</feature>
<name>A0A2D2Q3U6_PARLV</name>
<dbReference type="KEGG" id="slw:BRW62_11085"/>
<dbReference type="Proteomes" id="UP000231057">
    <property type="component" value="Chromosome"/>
</dbReference>
<sequence length="286" mass="30559">MFKDTTAYFHGRTAILATKHGKEQVIAPALAALGIQVEVAAAIDTDQFGTFSRDRPRCGTQEEAAEAKANLVLSETGADLAIASEGSFGPHPQCPLVPGDRELVLLVDRLHDLKLWGEVISLDTNFSHATIRSLSDALTFAKTVGFPSHGLIAMVSSDPIPNTPIFKGIKTVEELEAAIAALHPHSPDGRLHLETDMRAHMNPTRMGVIASATAELVKAMQQGCPQCGLPGFVATETIPGRPCALCGAPTSQTKAVRYRCQRCAHVLSVPTQEPLADPSQCYFCNP</sequence>
<dbReference type="RefSeq" id="WP_099799529.1">
    <property type="nucleotide sequence ID" value="NZ_CP018092.1"/>
</dbReference>
<reference evidence="3" key="2">
    <citation type="journal article" date="2022" name="Front. Microbiol.">
        <title>Comparative Genomic Analysis Revealed Distinct Molecular Components and Organization of CO2-Concentrating Mechanism in Thermophilic Cyanobacteria.</title>
        <authorList>
            <person name="Tang J."/>
            <person name="Zhou H."/>
            <person name="Yao D."/>
            <person name="Riaz S."/>
            <person name="You D."/>
            <person name="Klepacz-Smolka A."/>
            <person name="Daroch M."/>
        </authorList>
    </citation>
    <scope>NUCLEOTIDE SEQUENCE [LARGE SCALE GENOMIC DNA]</scope>
    <source>
        <strain evidence="3">PCC 6715</strain>
    </source>
</reference>
<dbReference type="AlphaFoldDB" id="A0A2D2Q3U6"/>
<evidence type="ECO:0000313" key="2">
    <source>
        <dbReference type="EMBL" id="ATS19191.1"/>
    </source>
</evidence>
<protein>
    <recommendedName>
        <fullName evidence="1">DUF6671 domain-containing protein</fullName>
    </recommendedName>
</protein>
<reference evidence="2 3" key="1">
    <citation type="submission" date="2016-11" db="EMBL/GenBank/DDBJ databases">
        <title>Complete genome sequence of thermophilic cyanobacteria strain Synechococcus sp. PCC6715.</title>
        <authorList>
            <person name="Tang J."/>
            <person name="Daroch M."/>
            <person name="Liang Y."/>
            <person name="Jiang D."/>
            <person name="Shah M."/>
        </authorList>
    </citation>
    <scope>NUCLEOTIDE SEQUENCE [LARGE SCALE GENOMIC DNA]</scope>
    <source>
        <strain evidence="2 3">PCC 6715</strain>
    </source>
</reference>
<proteinExistence type="predicted"/>
<dbReference type="Pfam" id="PF20376">
    <property type="entry name" value="DUF6671"/>
    <property type="match status" value="1"/>
</dbReference>
<keyword evidence="3" id="KW-1185">Reference proteome</keyword>
<gene>
    <name evidence="2" type="ORF">BRW62_11085</name>
</gene>
<organism evidence="2 3">
    <name type="scientific">Parathermosynechococcus lividus PCC 6715</name>
    <dbReference type="NCBI Taxonomy" id="1917166"/>
    <lineage>
        <taxon>Bacteria</taxon>
        <taxon>Bacillati</taxon>
        <taxon>Cyanobacteriota</taxon>
        <taxon>Cyanophyceae</taxon>
        <taxon>Acaryochloridales</taxon>
        <taxon>Thermosynechococcaceae</taxon>
        <taxon>Parathermosynechococcus</taxon>
    </lineage>
</organism>
<dbReference type="EMBL" id="CP018092">
    <property type="protein sequence ID" value="ATS19191.1"/>
    <property type="molecule type" value="Genomic_DNA"/>
</dbReference>
<evidence type="ECO:0000313" key="3">
    <source>
        <dbReference type="Proteomes" id="UP000231057"/>
    </source>
</evidence>
<dbReference type="InterPro" id="IPR046612">
    <property type="entry name" value="DUF6671"/>
</dbReference>
<evidence type="ECO:0000259" key="1">
    <source>
        <dbReference type="Pfam" id="PF20376"/>
    </source>
</evidence>
<dbReference type="OrthoDB" id="9793837at2"/>
<accession>A0A2D2Q3U6</accession>